<comment type="caution">
    <text evidence="2">The sequence shown here is derived from an EMBL/GenBank/DDBJ whole genome shotgun (WGS) entry which is preliminary data.</text>
</comment>
<organism evidence="2 3">
    <name type="scientific">Pusillimonas minor</name>
    <dbReference type="NCBI Taxonomy" id="2697024"/>
    <lineage>
        <taxon>Bacteria</taxon>
        <taxon>Pseudomonadati</taxon>
        <taxon>Pseudomonadota</taxon>
        <taxon>Betaproteobacteria</taxon>
        <taxon>Burkholderiales</taxon>
        <taxon>Alcaligenaceae</taxon>
        <taxon>Pusillimonas</taxon>
    </lineage>
</organism>
<proteinExistence type="predicted"/>
<name>A0A842HQG5_9BURK</name>
<evidence type="ECO:0000313" key="3">
    <source>
        <dbReference type="Proteomes" id="UP000545386"/>
    </source>
</evidence>
<sequence length="184" mass="20749">MRFTVLPRRWALLACLVLPCSANAFFPFDFDDADTEGKGRSEIEMSFAYQKDRAIVLNDAGDEMEVTTDASNTLLWSYTYGVTDNLDVFINKARQGHPYAGWLNTQVGAQWLFAGDQNRGWSFALMPSLMLPVSQRSEAKGLGSAKTNFELIWVSSYVSSSYELHFNVGYSGNRYSRPVEDEPR</sequence>
<keyword evidence="1" id="KW-0732">Signal</keyword>
<feature type="signal peptide" evidence="1">
    <location>
        <begin position="1"/>
        <end position="24"/>
    </location>
</feature>
<dbReference type="EMBL" id="JACJUU010000003">
    <property type="protein sequence ID" value="MBC2769501.1"/>
    <property type="molecule type" value="Genomic_DNA"/>
</dbReference>
<dbReference type="RefSeq" id="WP_185779223.1">
    <property type="nucleotide sequence ID" value="NZ_JACJUU010000003.1"/>
</dbReference>
<feature type="chain" id="PRO_5032385531" evidence="1">
    <location>
        <begin position="25"/>
        <end position="184"/>
    </location>
</feature>
<evidence type="ECO:0000313" key="2">
    <source>
        <dbReference type="EMBL" id="MBC2769501.1"/>
    </source>
</evidence>
<protein>
    <submittedName>
        <fullName evidence="2">Transporter</fullName>
    </submittedName>
</protein>
<accession>A0A842HQG5</accession>
<reference evidence="2 3" key="1">
    <citation type="submission" date="2020-08" db="EMBL/GenBank/DDBJ databases">
        <title>Paraeoetvoesia sp. YC-7-48 draft genome sequence.</title>
        <authorList>
            <person name="Yao L."/>
        </authorList>
    </citation>
    <scope>NUCLEOTIDE SEQUENCE [LARGE SCALE GENOMIC DNA]</scope>
    <source>
        <strain evidence="3">YC-7-48</strain>
    </source>
</reference>
<evidence type="ECO:0000256" key="1">
    <source>
        <dbReference type="SAM" id="SignalP"/>
    </source>
</evidence>
<dbReference type="AlphaFoldDB" id="A0A842HQG5"/>
<dbReference type="Proteomes" id="UP000545386">
    <property type="component" value="Unassembled WGS sequence"/>
</dbReference>
<gene>
    <name evidence="2" type="ORF">GTU67_06175</name>
</gene>
<keyword evidence="3" id="KW-1185">Reference proteome</keyword>